<sequence>MGEYPDNATDTLSRAERLVSNINAKFAAFLQQLKPNEHRINGYGETLVDGRTSASGFVRNTEIIELYGREESTSSTLFEDASNPHYVHRRKRSSSLYSTCGRSNQSAERNLFFAANDLCMFLNGGVDYRSICLKYQETLEVLLGLIRDDIGMLHSVSIFTPDMVSDAVKTLRNLYTEAKILLEQHGLVSGAHSPERRASTSPGRSPDHTATQVDRIGSQVMGQNNNGLDSGNGSAQSRSGAEAHAHAMYANGGGHSPRPAALVEGILSTSSNKHRIPSRHTDTERYSPLHFCSSKLKPQTTKVTPTEGPAAPDEVDITQGIHCSSTKEPKISNEEAFGPHPRECRNNARRLAVQEVYEKIFHNDGTDMLRDVMCLIAEKEYGFTAPELKKYDVCSQLASRLLHCYATASQQRDQVPNSVTSGPTLPFDYIENCFHCNVEPNDQVLNTLSCIAVGKRTLKIVLANMHITDDDLRPLVPLLSKFDQMITLDISNNRFGDNGAQLLCKSMLAHPALKELNISGNFVTDASADALLQLAASATQLMVVRKQGTNLSPGVCEELERALRRGQGCRSAQRSLGSASHVSRRAQSEADAYNSPSAFSGVRSTNPPPVVALNSVGYKWQRPAVTSNSNSPTPISLSPSPLNYVLHEWDRLGACMGSLDTNCARTQQGVRLPCIIAKGKKEGM</sequence>
<dbReference type="Gene3D" id="3.80.10.10">
    <property type="entry name" value="Ribonuclease Inhibitor"/>
    <property type="match status" value="1"/>
</dbReference>
<dbReference type="GeneID" id="92381738"/>
<feature type="compositionally biased region" description="Polar residues" evidence="1">
    <location>
        <begin position="220"/>
        <end position="239"/>
    </location>
</feature>
<evidence type="ECO:0000313" key="2">
    <source>
        <dbReference type="EMBL" id="SCU66626.1"/>
    </source>
</evidence>
<evidence type="ECO:0000313" key="3">
    <source>
        <dbReference type="Proteomes" id="UP000195570"/>
    </source>
</evidence>
<proteinExistence type="predicted"/>
<dbReference type="EMBL" id="CZPT02000578">
    <property type="protein sequence ID" value="SCU66626.1"/>
    <property type="molecule type" value="Genomic_DNA"/>
</dbReference>
<feature type="region of interest" description="Disordered" evidence="1">
    <location>
        <begin position="186"/>
        <end position="242"/>
    </location>
</feature>
<dbReference type="Proteomes" id="UP000195570">
    <property type="component" value="Unassembled WGS sequence"/>
</dbReference>
<dbReference type="InterPro" id="IPR001611">
    <property type="entry name" value="Leu-rich_rpt"/>
</dbReference>
<dbReference type="VEuPathDB" id="TriTrypDB:TEOVI_000780400"/>
<dbReference type="SUPFAM" id="SSF52047">
    <property type="entry name" value="RNI-like"/>
    <property type="match status" value="1"/>
</dbReference>
<reference evidence="2" key="1">
    <citation type="submission" date="2016-09" db="EMBL/GenBank/DDBJ databases">
        <authorList>
            <person name="Hebert L."/>
            <person name="Moumen B."/>
        </authorList>
    </citation>
    <scope>NUCLEOTIDE SEQUENCE [LARGE SCALE GENOMIC DNA]</scope>
    <source>
        <strain evidence="2">OVI</strain>
    </source>
</reference>
<accession>A0A1G4I472</accession>
<comment type="caution">
    <text evidence="2">The sequence shown here is derived from an EMBL/GenBank/DDBJ whole genome shotgun (WGS) entry which is preliminary data.</text>
</comment>
<feature type="compositionally biased region" description="Polar residues" evidence="1">
    <location>
        <begin position="199"/>
        <end position="212"/>
    </location>
</feature>
<dbReference type="InterPro" id="IPR032675">
    <property type="entry name" value="LRR_dom_sf"/>
</dbReference>
<dbReference type="AlphaFoldDB" id="A0A1G4I472"/>
<protein>
    <submittedName>
        <fullName evidence="2">Leucine Rich repeat, putative</fullName>
    </submittedName>
</protein>
<evidence type="ECO:0000256" key="1">
    <source>
        <dbReference type="SAM" id="MobiDB-lite"/>
    </source>
</evidence>
<name>A0A1G4I472_TRYEQ</name>
<keyword evidence="3" id="KW-1185">Reference proteome</keyword>
<dbReference type="Pfam" id="PF13516">
    <property type="entry name" value="LRR_6"/>
    <property type="match status" value="1"/>
</dbReference>
<gene>
    <name evidence="2" type="ORF">TEOVI_000780400</name>
</gene>
<organism evidence="2 3">
    <name type="scientific">Trypanosoma equiperdum</name>
    <dbReference type="NCBI Taxonomy" id="5694"/>
    <lineage>
        <taxon>Eukaryota</taxon>
        <taxon>Discoba</taxon>
        <taxon>Euglenozoa</taxon>
        <taxon>Kinetoplastea</taxon>
        <taxon>Metakinetoplastina</taxon>
        <taxon>Trypanosomatida</taxon>
        <taxon>Trypanosomatidae</taxon>
        <taxon>Trypanosoma</taxon>
    </lineage>
</organism>
<dbReference type="RefSeq" id="XP_067078051.1">
    <property type="nucleotide sequence ID" value="XM_067221950.1"/>
</dbReference>
<dbReference type="SMART" id="SM00368">
    <property type="entry name" value="LRR_RI"/>
    <property type="match status" value="2"/>
</dbReference>